<evidence type="ECO:0000259" key="2">
    <source>
        <dbReference type="Pfam" id="PF25231"/>
    </source>
</evidence>
<gene>
    <name evidence="3" type="ORF">ACFR9U_01515</name>
</gene>
<keyword evidence="1" id="KW-0812">Transmembrane</keyword>
<comment type="caution">
    <text evidence="3">The sequence shown here is derived from an EMBL/GenBank/DDBJ whole genome shotgun (WGS) entry which is preliminary data.</text>
</comment>
<feature type="transmembrane region" description="Helical" evidence="1">
    <location>
        <begin position="191"/>
        <end position="215"/>
    </location>
</feature>
<evidence type="ECO:0000313" key="4">
    <source>
        <dbReference type="Proteomes" id="UP001597119"/>
    </source>
</evidence>
<evidence type="ECO:0000313" key="3">
    <source>
        <dbReference type="EMBL" id="MFD1585644.1"/>
    </source>
</evidence>
<dbReference type="EMBL" id="JBHUDJ010000001">
    <property type="protein sequence ID" value="MFD1585644.1"/>
    <property type="molecule type" value="Genomic_DNA"/>
</dbReference>
<name>A0ABD6C768_9EURY</name>
<feature type="transmembrane region" description="Helical" evidence="1">
    <location>
        <begin position="221"/>
        <end position="243"/>
    </location>
</feature>
<keyword evidence="1" id="KW-1133">Transmembrane helix</keyword>
<feature type="transmembrane region" description="Helical" evidence="1">
    <location>
        <begin position="119"/>
        <end position="137"/>
    </location>
</feature>
<dbReference type="AlphaFoldDB" id="A0ABD6C768"/>
<sequence length="273" mass="29050">MALEIDTALREGFERTFARAGLILIAVFVLFGFANAVISQSLSAQVFTLLEQSFDQSFQQEPNPFGPEAQTPTPFAVPLPLSVLALLSLASVLVAEAIHVVSIRAFASDQTDAIRRDLATRRIGLATINGVVGGIIAGTLTLLGLLFLVVPGIYVAISLFFVRQEIAVADKNFIDALADSWSLTDGNRWELLGLAVIVIVINLVASSPGTLIGYLDRTLATAVSILVSAVTTVFGIAVATRAYDQLRRERDAKLGLDDGDTDTGSDGNWNTGT</sequence>
<feature type="transmembrane region" description="Helical" evidence="1">
    <location>
        <begin position="20"/>
        <end position="38"/>
    </location>
</feature>
<reference evidence="3 4" key="1">
    <citation type="journal article" date="2019" name="Int. J. Syst. Evol. Microbiol.">
        <title>The Global Catalogue of Microorganisms (GCM) 10K type strain sequencing project: providing services to taxonomists for standard genome sequencing and annotation.</title>
        <authorList>
            <consortium name="The Broad Institute Genomics Platform"/>
            <consortium name="The Broad Institute Genome Sequencing Center for Infectious Disease"/>
            <person name="Wu L."/>
            <person name="Ma J."/>
        </authorList>
    </citation>
    <scope>NUCLEOTIDE SEQUENCE [LARGE SCALE GENOMIC DNA]</scope>
    <source>
        <strain evidence="3 4">CGMCC 1.12125</strain>
    </source>
</reference>
<keyword evidence="1" id="KW-0472">Membrane</keyword>
<feature type="transmembrane region" description="Helical" evidence="1">
    <location>
        <begin position="83"/>
        <end position="107"/>
    </location>
</feature>
<proteinExistence type="predicted"/>
<feature type="transmembrane region" description="Helical" evidence="1">
    <location>
        <begin position="143"/>
        <end position="162"/>
    </location>
</feature>
<dbReference type="Pfam" id="PF25231">
    <property type="entry name" value="DUF7847"/>
    <property type="match status" value="1"/>
</dbReference>
<evidence type="ECO:0000256" key="1">
    <source>
        <dbReference type="SAM" id="Phobius"/>
    </source>
</evidence>
<protein>
    <recommendedName>
        <fullName evidence="2">DUF7847 domain-containing protein</fullName>
    </recommendedName>
</protein>
<keyword evidence="4" id="KW-1185">Reference proteome</keyword>
<dbReference type="Proteomes" id="UP001597119">
    <property type="component" value="Unassembled WGS sequence"/>
</dbReference>
<dbReference type="InterPro" id="IPR057169">
    <property type="entry name" value="DUF7847"/>
</dbReference>
<feature type="domain" description="DUF7847" evidence="2">
    <location>
        <begin position="4"/>
        <end position="246"/>
    </location>
</feature>
<organism evidence="3 4">
    <name type="scientific">Halorientalis brevis</name>
    <dbReference type="NCBI Taxonomy" id="1126241"/>
    <lineage>
        <taxon>Archaea</taxon>
        <taxon>Methanobacteriati</taxon>
        <taxon>Methanobacteriota</taxon>
        <taxon>Stenosarchaea group</taxon>
        <taxon>Halobacteria</taxon>
        <taxon>Halobacteriales</taxon>
        <taxon>Haloarculaceae</taxon>
        <taxon>Halorientalis</taxon>
    </lineage>
</organism>
<dbReference type="RefSeq" id="WP_247377395.1">
    <property type="nucleotide sequence ID" value="NZ_JALLGV010000003.1"/>
</dbReference>
<accession>A0ABD6C768</accession>